<protein>
    <submittedName>
        <fullName evidence="2">Type II toxin-antitoxin system RelE/ParE family toxin</fullName>
    </submittedName>
</protein>
<dbReference type="AlphaFoldDB" id="A0A848BDX6"/>
<dbReference type="EMBL" id="JABAFA010000023">
    <property type="protein sequence ID" value="NMD99231.1"/>
    <property type="molecule type" value="Genomic_DNA"/>
</dbReference>
<dbReference type="InterPro" id="IPR035093">
    <property type="entry name" value="RelE/ParE_toxin_dom_sf"/>
</dbReference>
<accession>A0A848BDX6</accession>
<dbReference type="RefSeq" id="WP_170077622.1">
    <property type="nucleotide sequence ID" value="NZ_JABAFA010000023.1"/>
</dbReference>
<keyword evidence="3" id="KW-1185">Reference proteome</keyword>
<evidence type="ECO:0000256" key="1">
    <source>
        <dbReference type="ARBA" id="ARBA00022649"/>
    </source>
</evidence>
<comment type="caution">
    <text evidence="2">The sequence shown here is derived from an EMBL/GenBank/DDBJ whole genome shotgun (WGS) entry which is preliminary data.</text>
</comment>
<name>A0A848BDX6_9FIRM</name>
<gene>
    <name evidence="2" type="ORF">HF878_07055</name>
</gene>
<proteinExistence type="predicted"/>
<sequence>MNWFIRFLPQAQDDFDRLDGSQQKQVATALYKVSANPLPYTEGGYGKPLGHHTANNLTGLLKVKLRKAGLRIVYQLERRGKQMIIVIIDIRDDERVYRLAEKRLKEL</sequence>
<reference evidence="2 3" key="1">
    <citation type="submission" date="2020-04" db="EMBL/GenBank/DDBJ databases">
        <authorList>
            <person name="Hitch T.C.A."/>
            <person name="Wylensek D."/>
            <person name="Clavel T."/>
        </authorList>
    </citation>
    <scope>NUCLEOTIDE SEQUENCE [LARGE SCALE GENOMIC DNA]</scope>
    <source>
        <strain evidence="2 3">PG-130-P53-12</strain>
    </source>
</reference>
<evidence type="ECO:0000313" key="2">
    <source>
        <dbReference type="EMBL" id="NMD99231.1"/>
    </source>
</evidence>
<dbReference type="SUPFAM" id="SSF143011">
    <property type="entry name" value="RelE-like"/>
    <property type="match status" value="1"/>
</dbReference>
<dbReference type="Gene3D" id="3.30.2310.20">
    <property type="entry name" value="RelE-like"/>
    <property type="match status" value="1"/>
</dbReference>
<dbReference type="Pfam" id="PF05016">
    <property type="entry name" value="ParE_toxin"/>
    <property type="match status" value="1"/>
</dbReference>
<evidence type="ECO:0000313" key="3">
    <source>
        <dbReference type="Proteomes" id="UP000543804"/>
    </source>
</evidence>
<keyword evidence="1" id="KW-1277">Toxin-antitoxin system</keyword>
<dbReference type="InterPro" id="IPR007712">
    <property type="entry name" value="RelE/ParE_toxin"/>
</dbReference>
<dbReference type="Proteomes" id="UP000543804">
    <property type="component" value="Unassembled WGS sequence"/>
</dbReference>
<organism evidence="2 3">
    <name type="scientific">Selenomonas bovis</name>
    <dbReference type="NCBI Taxonomy" id="416586"/>
    <lineage>
        <taxon>Bacteria</taxon>
        <taxon>Bacillati</taxon>
        <taxon>Bacillota</taxon>
        <taxon>Negativicutes</taxon>
        <taxon>Selenomonadales</taxon>
        <taxon>Selenomonadaceae</taxon>
        <taxon>Selenomonas</taxon>
    </lineage>
</organism>